<evidence type="ECO:0000256" key="6">
    <source>
        <dbReference type="ARBA" id="ARBA00005159"/>
    </source>
</evidence>
<evidence type="ECO:0000256" key="12">
    <source>
        <dbReference type="ARBA" id="ARBA00022741"/>
    </source>
</evidence>
<evidence type="ECO:0000256" key="4">
    <source>
        <dbReference type="ARBA" id="ARBA00003889"/>
    </source>
</evidence>
<evidence type="ECO:0000256" key="16">
    <source>
        <dbReference type="ARBA" id="ARBA00029570"/>
    </source>
</evidence>
<dbReference type="GO" id="GO:0005525">
    <property type="term" value="F:GTP binding"/>
    <property type="evidence" value="ECO:0007669"/>
    <property type="project" value="UniProtKB-KW"/>
</dbReference>
<dbReference type="PANTHER" id="PTHR34848:SF1">
    <property type="entry name" value="BIFUNCTIONAL ADENOSYLCOBALAMIN BIOSYNTHESIS PROTEIN COBU"/>
    <property type="match status" value="1"/>
</dbReference>
<keyword evidence="13 21" id="KW-0418">Kinase</keyword>
<reference evidence="21 23" key="2">
    <citation type="journal article" date="2018" name="Syst. Appl. Microbiol.">
        <title>Characterization and high-quality draft genome sequence of Herbivorax saccincola A7, an anaerobic, alkaliphilic, thermophilic, cellulolytic, and xylanolytic bacterium.</title>
        <authorList>
            <person name="Aikawa S."/>
            <person name="Baramee S."/>
            <person name="Sermsathanaswadi J."/>
            <person name="Thianheng P."/>
            <person name="Tachaapaikoon C."/>
            <person name="Shikata A."/>
            <person name="Waeonukul R."/>
            <person name="Pason P."/>
            <person name="Ratanakhanokchai K."/>
            <person name="Kosugi A."/>
        </authorList>
    </citation>
    <scope>NUCLEOTIDE SEQUENCE [LARGE SCALE GENOMIC DNA]</scope>
    <source>
        <strain evidence="21 23">A7</strain>
    </source>
</reference>
<name>A0A2K9E4M6_9FIRM</name>
<comment type="catalytic activity">
    <reaction evidence="2">
        <text>adenosylcob(III)inamide phosphate + GTP + H(+) = adenosylcob(III)inamide-GDP + diphosphate</text>
        <dbReference type="Rhea" id="RHEA:22712"/>
        <dbReference type="ChEBI" id="CHEBI:15378"/>
        <dbReference type="ChEBI" id="CHEBI:33019"/>
        <dbReference type="ChEBI" id="CHEBI:37565"/>
        <dbReference type="ChEBI" id="CHEBI:58502"/>
        <dbReference type="ChEBI" id="CHEBI:60487"/>
        <dbReference type="EC" id="2.7.7.62"/>
    </reaction>
</comment>
<dbReference type="UniPathway" id="UPA00148">
    <property type="reaction ID" value="UER00236"/>
</dbReference>
<keyword evidence="10" id="KW-0169">Cobalamin biosynthesis</keyword>
<dbReference type="EMBL" id="CP025197">
    <property type="protein sequence ID" value="AUG58349.1"/>
    <property type="molecule type" value="Genomic_DNA"/>
</dbReference>
<sequence>MENCFKKREPSCSLNFIMITGGSRSGKSTFAESIAKGYEYNKKGDVLYIATCIPFDEEMKTRVRKHRMQRPSHWHTLEAYKDFDVHLKKDENKKTIILVDCITLMISNIMFEENSDWENAGENQMNYVENKIKNEIDKLLDAVKENNATLIAVTNEVGMGIIPANKLSRIFGDIAGRVNQKLSKVASEVYFCVSGIPVKIKG</sequence>
<dbReference type="GO" id="GO:0005524">
    <property type="term" value="F:ATP binding"/>
    <property type="evidence" value="ECO:0007669"/>
    <property type="project" value="UniProtKB-KW"/>
</dbReference>
<dbReference type="AlphaFoldDB" id="A0A2K9E4M6"/>
<keyword evidence="14" id="KW-0067">ATP-binding</keyword>
<dbReference type="Proteomes" id="UP000239720">
    <property type="component" value="Unassembled WGS sequence"/>
</dbReference>
<dbReference type="RefSeq" id="WP_101302753.1">
    <property type="nucleotide sequence ID" value="NZ_CP025197.1"/>
</dbReference>
<dbReference type="NCBIfam" id="NF004469">
    <property type="entry name" value="PRK05800.1"/>
    <property type="match status" value="1"/>
</dbReference>
<evidence type="ECO:0000256" key="13">
    <source>
        <dbReference type="ARBA" id="ARBA00022777"/>
    </source>
</evidence>
<dbReference type="KEGG" id="hsc:HVS_12380"/>
<evidence type="ECO:0000313" key="20">
    <source>
        <dbReference type="EMBL" id="AUG58349.1"/>
    </source>
</evidence>
<evidence type="ECO:0000256" key="9">
    <source>
        <dbReference type="ARBA" id="ARBA00012523"/>
    </source>
</evidence>
<keyword evidence="11 20" id="KW-0808">Transferase</keyword>
<keyword evidence="22" id="KW-1185">Reference proteome</keyword>
<dbReference type="InterPro" id="IPR003203">
    <property type="entry name" value="CobU/CobP"/>
</dbReference>
<dbReference type="EMBL" id="NEMB01000003">
    <property type="protein sequence ID" value="PQQ66432.1"/>
    <property type="molecule type" value="Genomic_DNA"/>
</dbReference>
<organism evidence="20 22">
    <name type="scientific">Acetivibrio saccincola</name>
    <dbReference type="NCBI Taxonomy" id="1677857"/>
    <lineage>
        <taxon>Bacteria</taxon>
        <taxon>Bacillati</taxon>
        <taxon>Bacillota</taxon>
        <taxon>Clostridia</taxon>
        <taxon>Eubacteriales</taxon>
        <taxon>Oscillospiraceae</taxon>
        <taxon>Acetivibrio</taxon>
    </lineage>
</organism>
<dbReference type="PANTHER" id="PTHR34848">
    <property type="match status" value="1"/>
</dbReference>
<evidence type="ECO:0000313" key="23">
    <source>
        <dbReference type="Proteomes" id="UP000239720"/>
    </source>
</evidence>
<keyword evidence="12 19" id="KW-0547">Nucleotide-binding</keyword>
<comment type="function">
    <text evidence="4">Catalyzes ATP-dependent phosphorylation of adenosylcobinamide and addition of GMP to adenosylcobinamide phosphate.</text>
</comment>
<dbReference type="GO" id="GO:0008820">
    <property type="term" value="F:cobinamide phosphate guanylyltransferase activity"/>
    <property type="evidence" value="ECO:0007669"/>
    <property type="project" value="UniProtKB-EC"/>
</dbReference>
<keyword evidence="21" id="KW-0548">Nucleotidyltransferase</keyword>
<dbReference type="GO" id="GO:0009236">
    <property type="term" value="P:cobalamin biosynthetic process"/>
    <property type="evidence" value="ECO:0007669"/>
    <property type="project" value="UniProtKB-UniPathway"/>
</dbReference>
<evidence type="ECO:0000256" key="2">
    <source>
        <dbReference type="ARBA" id="ARBA00000711"/>
    </source>
</evidence>
<comment type="catalytic activity">
    <reaction evidence="3">
        <text>adenosylcob(III)inamide + GTP = adenosylcob(III)inamide phosphate + GDP + H(+)</text>
        <dbReference type="Rhea" id="RHEA:15765"/>
        <dbReference type="ChEBI" id="CHEBI:2480"/>
        <dbReference type="ChEBI" id="CHEBI:15378"/>
        <dbReference type="ChEBI" id="CHEBI:37565"/>
        <dbReference type="ChEBI" id="CHEBI:58189"/>
        <dbReference type="ChEBI" id="CHEBI:58502"/>
        <dbReference type="EC" id="2.7.1.156"/>
    </reaction>
</comment>
<evidence type="ECO:0000256" key="5">
    <source>
        <dbReference type="ARBA" id="ARBA00004692"/>
    </source>
</evidence>
<feature type="binding site" evidence="19">
    <location>
        <begin position="21"/>
        <end position="28"/>
    </location>
    <ligand>
        <name>GTP</name>
        <dbReference type="ChEBI" id="CHEBI:37565"/>
    </ligand>
</feature>
<gene>
    <name evidence="20" type="primary">cobU</name>
    <name evidence="21" type="ORF">B9R14_06475</name>
    <name evidence="20" type="ORF">HVS_12380</name>
</gene>
<dbReference type="GO" id="GO:0043752">
    <property type="term" value="F:adenosylcobinamide kinase activity"/>
    <property type="evidence" value="ECO:0007669"/>
    <property type="project" value="UniProtKB-EC"/>
</dbReference>
<feature type="active site" description="GMP-histidine intermediate" evidence="18">
    <location>
        <position position="66"/>
    </location>
</feature>
<keyword evidence="15 19" id="KW-0342">GTP-binding</keyword>
<evidence type="ECO:0000256" key="1">
    <source>
        <dbReference type="ARBA" id="ARBA00000312"/>
    </source>
</evidence>
<evidence type="ECO:0000256" key="17">
    <source>
        <dbReference type="ARBA" id="ARBA00030571"/>
    </source>
</evidence>
<dbReference type="Gene3D" id="3.40.50.300">
    <property type="entry name" value="P-loop containing nucleotide triphosphate hydrolases"/>
    <property type="match status" value="1"/>
</dbReference>
<dbReference type="EC" id="2.7.1.156" evidence="8"/>
<feature type="binding site" evidence="19">
    <location>
        <position position="100"/>
    </location>
    <ligand>
        <name>GTP</name>
        <dbReference type="ChEBI" id="CHEBI:37565"/>
    </ligand>
</feature>
<evidence type="ECO:0000313" key="22">
    <source>
        <dbReference type="Proteomes" id="UP000233534"/>
    </source>
</evidence>
<protein>
    <recommendedName>
        <fullName evidence="16">Adenosylcobinamide kinase</fullName>
        <ecNumber evidence="8">2.7.1.156</ecNumber>
        <ecNumber evidence="9">2.7.7.62</ecNumber>
    </recommendedName>
    <alternativeName>
        <fullName evidence="17">Adenosylcobinamide-phosphate guanylyltransferase</fullName>
    </alternativeName>
</protein>
<feature type="binding site" evidence="19">
    <location>
        <begin position="67"/>
        <end position="70"/>
    </location>
    <ligand>
        <name>GTP</name>
        <dbReference type="ChEBI" id="CHEBI:37565"/>
    </ligand>
</feature>
<evidence type="ECO:0000256" key="19">
    <source>
        <dbReference type="PIRSR" id="PIRSR006135-2"/>
    </source>
</evidence>
<evidence type="ECO:0000313" key="21">
    <source>
        <dbReference type="EMBL" id="PQQ66432.1"/>
    </source>
</evidence>
<accession>A0A2K9E4M6</accession>
<reference evidence="20 22" key="1">
    <citation type="submission" date="2017-12" db="EMBL/GenBank/DDBJ databases">
        <title>Complete genome sequence of Herbivorax saccincola GGR1, a novel Cellulosome-producing hydrolytic bacterium in a thermophilic biogas plant, established by Illumina and Nanopore MinION sequencing.</title>
        <authorList>
            <person name="Pechtl A."/>
            <person name="Ruckert C."/>
            <person name="Koeck D.E."/>
            <person name="Maus I."/>
            <person name="Winkler A."/>
            <person name="Kalinowski J."/>
            <person name="Puhler A."/>
            <person name="Schwarz W.W."/>
            <person name="Zverlov V.V."/>
            <person name="Schluter A."/>
            <person name="Liebl W."/>
        </authorList>
    </citation>
    <scope>NUCLEOTIDE SEQUENCE [LARGE SCALE GENOMIC DNA]</scope>
    <source>
        <strain evidence="20">GGR1</strain>
        <strain evidence="22">SR1</strain>
    </source>
</reference>
<evidence type="ECO:0000256" key="18">
    <source>
        <dbReference type="PIRSR" id="PIRSR006135-1"/>
    </source>
</evidence>
<comment type="catalytic activity">
    <reaction evidence="1">
        <text>adenosylcob(III)inamide + ATP = adenosylcob(III)inamide phosphate + ADP + H(+)</text>
        <dbReference type="Rhea" id="RHEA:15769"/>
        <dbReference type="ChEBI" id="CHEBI:2480"/>
        <dbReference type="ChEBI" id="CHEBI:15378"/>
        <dbReference type="ChEBI" id="CHEBI:30616"/>
        <dbReference type="ChEBI" id="CHEBI:58502"/>
        <dbReference type="ChEBI" id="CHEBI:456216"/>
        <dbReference type="EC" id="2.7.1.156"/>
    </reaction>
</comment>
<dbReference type="Pfam" id="PF02283">
    <property type="entry name" value="CobU"/>
    <property type="match status" value="1"/>
</dbReference>
<dbReference type="CDD" id="cd00544">
    <property type="entry name" value="CobU"/>
    <property type="match status" value="1"/>
</dbReference>
<dbReference type="OrthoDB" id="9799422at2"/>
<evidence type="ECO:0000256" key="7">
    <source>
        <dbReference type="ARBA" id="ARBA00007490"/>
    </source>
</evidence>
<evidence type="ECO:0000256" key="11">
    <source>
        <dbReference type="ARBA" id="ARBA00022679"/>
    </source>
</evidence>
<evidence type="ECO:0000256" key="3">
    <source>
        <dbReference type="ARBA" id="ARBA00001522"/>
    </source>
</evidence>
<comment type="pathway">
    <text evidence="5">Cofactor biosynthesis; adenosylcobalamin biosynthesis; adenosylcobalamin from cob(II)yrinate a,c-diamide: step 6/7.</text>
</comment>
<feature type="binding site" evidence="19">
    <location>
        <position position="78"/>
    </location>
    <ligand>
        <name>GTP</name>
        <dbReference type="ChEBI" id="CHEBI:37565"/>
    </ligand>
</feature>
<evidence type="ECO:0000256" key="14">
    <source>
        <dbReference type="ARBA" id="ARBA00022840"/>
    </source>
</evidence>
<dbReference type="SUPFAM" id="SSF52540">
    <property type="entry name" value="P-loop containing nucleoside triphosphate hydrolases"/>
    <property type="match status" value="1"/>
</dbReference>
<dbReference type="Proteomes" id="UP000233534">
    <property type="component" value="Chromosome"/>
</dbReference>
<dbReference type="PIRSF" id="PIRSF006135">
    <property type="entry name" value="CobU"/>
    <property type="match status" value="1"/>
</dbReference>
<comment type="similarity">
    <text evidence="7">Belongs to the CobU/CobP family.</text>
</comment>
<evidence type="ECO:0000256" key="8">
    <source>
        <dbReference type="ARBA" id="ARBA00012016"/>
    </source>
</evidence>
<proteinExistence type="inferred from homology"/>
<dbReference type="EC" id="2.7.7.62" evidence="9"/>
<evidence type="ECO:0000256" key="15">
    <source>
        <dbReference type="ARBA" id="ARBA00023134"/>
    </source>
</evidence>
<dbReference type="InterPro" id="IPR027417">
    <property type="entry name" value="P-loop_NTPase"/>
</dbReference>
<evidence type="ECO:0000256" key="10">
    <source>
        <dbReference type="ARBA" id="ARBA00022573"/>
    </source>
</evidence>
<comment type="pathway">
    <text evidence="6">Cofactor biosynthesis; adenosylcobalamin biosynthesis; adenosylcobalamin from cob(II)yrinate a,c-diamide: step 5/7.</text>
</comment>